<dbReference type="EMBL" id="BBVC01000004">
    <property type="protein sequence ID" value="GAO97453.1"/>
    <property type="molecule type" value="Genomic_DNA"/>
</dbReference>
<keyword evidence="1" id="KW-0479">Metal-binding</keyword>
<sequence>MALPPSLYQAIEKLTESCNFSDIQKARRDLTQRYHTKQASAFITDDAERLSYLITRMPATYAVGHTVLKQLSKEADKITSLLDLGAGPGTLLWAAKDIFSSIKDVTLIEEDHRLAELGAGLFDDVLKKKQIHHIKSDLRQAAPFAPHTLVTLSYVLGELSSNHQKAVIAAAWEATIEFFVLMEPGTPQGFERIREARTQLIEMGAFIIAPCPHSLACPMAGKDWCHFSERLERTPLHRLIKEAPFAYEDEKYSYVIAAKSPLKHSLSRVIRKPQQGSGHFILDLCTQNGLKRVIISRKNQELYRIARHLEWGDPGPKLDGKNND</sequence>
<dbReference type="GO" id="GO:0046872">
    <property type="term" value="F:metal ion binding"/>
    <property type="evidence" value="ECO:0007669"/>
    <property type="project" value="UniProtKB-KW"/>
</dbReference>
<proteinExistence type="predicted"/>
<dbReference type="GO" id="GO:0006412">
    <property type="term" value="P:translation"/>
    <property type="evidence" value="ECO:0007669"/>
    <property type="project" value="InterPro"/>
</dbReference>
<dbReference type="Proteomes" id="UP000036771">
    <property type="component" value="Unassembled WGS sequence"/>
</dbReference>
<dbReference type="OrthoDB" id="9799639at2"/>
<keyword evidence="4" id="KW-0411">Iron-sulfur</keyword>
<evidence type="ECO:0000256" key="4">
    <source>
        <dbReference type="ARBA" id="ARBA00023014"/>
    </source>
</evidence>
<name>A0A0K8MBA9_9PROT</name>
<dbReference type="AlphaFoldDB" id="A0A0K8MBA9"/>
<dbReference type="InterPro" id="IPR015324">
    <property type="entry name" value="Ribosomal_Rsm22-like"/>
</dbReference>
<dbReference type="InterPro" id="IPR052571">
    <property type="entry name" value="Mt_RNA_Methyltransferase"/>
</dbReference>
<dbReference type="GO" id="GO:0015935">
    <property type="term" value="C:small ribosomal subunit"/>
    <property type="evidence" value="ECO:0007669"/>
    <property type="project" value="TreeGrafter"/>
</dbReference>
<protein>
    <submittedName>
        <fullName evidence="5">Mitochondrial small ribosomal subunit Rsm22</fullName>
    </submittedName>
</protein>
<dbReference type="PANTHER" id="PTHR13184">
    <property type="entry name" value="37S RIBOSOMAL PROTEIN S22"/>
    <property type="match status" value="1"/>
</dbReference>
<keyword evidence="6" id="KW-1185">Reference proteome</keyword>
<dbReference type="SUPFAM" id="SSF53335">
    <property type="entry name" value="S-adenosyl-L-methionine-dependent methyltransferases"/>
    <property type="match status" value="1"/>
</dbReference>
<dbReference type="PANTHER" id="PTHR13184:SF5">
    <property type="entry name" value="METHYLTRANSFERASE-LIKE PROTEIN 17, MITOCHONDRIAL"/>
    <property type="match status" value="1"/>
</dbReference>
<dbReference type="Pfam" id="PF09243">
    <property type="entry name" value="Rsm22"/>
    <property type="match status" value="1"/>
</dbReference>
<dbReference type="InterPro" id="IPR029063">
    <property type="entry name" value="SAM-dependent_MTases_sf"/>
</dbReference>
<evidence type="ECO:0000313" key="6">
    <source>
        <dbReference type="Proteomes" id="UP000036771"/>
    </source>
</evidence>
<dbReference type="GO" id="GO:0051536">
    <property type="term" value="F:iron-sulfur cluster binding"/>
    <property type="evidence" value="ECO:0007669"/>
    <property type="project" value="UniProtKB-KW"/>
</dbReference>
<dbReference type="GO" id="GO:0003735">
    <property type="term" value="F:structural constituent of ribosome"/>
    <property type="evidence" value="ECO:0007669"/>
    <property type="project" value="TreeGrafter"/>
</dbReference>
<dbReference type="Gene3D" id="3.40.50.150">
    <property type="entry name" value="Vaccinia Virus protein VP39"/>
    <property type="match status" value="1"/>
</dbReference>
<keyword evidence="2" id="KW-0809">Transit peptide</keyword>
<evidence type="ECO:0000313" key="5">
    <source>
        <dbReference type="EMBL" id="GAO97453.1"/>
    </source>
</evidence>
<comment type="caution">
    <text evidence="5">The sequence shown here is derived from an EMBL/GenBank/DDBJ whole genome shotgun (WGS) entry which is preliminary data.</text>
</comment>
<gene>
    <name evidence="5" type="ORF">Cva_00085</name>
</gene>
<evidence type="ECO:0000256" key="2">
    <source>
        <dbReference type="ARBA" id="ARBA00022946"/>
    </source>
</evidence>
<evidence type="ECO:0000256" key="1">
    <source>
        <dbReference type="ARBA" id="ARBA00022723"/>
    </source>
</evidence>
<organism evidence="5 6">
    <name type="scientific">Caedimonas varicaedens</name>
    <dbReference type="NCBI Taxonomy" id="1629334"/>
    <lineage>
        <taxon>Bacteria</taxon>
        <taxon>Pseudomonadati</taxon>
        <taxon>Pseudomonadota</taxon>
        <taxon>Alphaproteobacteria</taxon>
        <taxon>Holosporales</taxon>
        <taxon>Caedimonadaceae</taxon>
        <taxon>Caedimonas</taxon>
    </lineage>
</organism>
<keyword evidence="3" id="KW-0408">Iron</keyword>
<dbReference type="GO" id="GO:0008168">
    <property type="term" value="F:methyltransferase activity"/>
    <property type="evidence" value="ECO:0007669"/>
    <property type="project" value="InterPro"/>
</dbReference>
<dbReference type="CDD" id="cd02440">
    <property type="entry name" value="AdoMet_MTases"/>
    <property type="match status" value="1"/>
</dbReference>
<evidence type="ECO:0000256" key="3">
    <source>
        <dbReference type="ARBA" id="ARBA00023004"/>
    </source>
</evidence>
<accession>A0A0K8MBA9</accession>
<dbReference type="STRING" id="1629334.Cva_00085"/>
<reference evidence="5 6" key="1">
    <citation type="submission" date="2015-03" db="EMBL/GenBank/DDBJ databases">
        <title>Caedibacter varicaedens, whole genome shotgun sequence.</title>
        <authorList>
            <person name="Suzuki H."/>
            <person name="Dapper A.L."/>
            <person name="Gibson A.K."/>
            <person name="Jackson C."/>
            <person name="Lee H."/>
            <person name="Pejaver V.R."/>
            <person name="Doak T."/>
            <person name="Lynch M."/>
        </authorList>
    </citation>
    <scope>NUCLEOTIDE SEQUENCE [LARGE SCALE GENOMIC DNA]</scope>
</reference>